<dbReference type="OrthoDB" id="8098780at2"/>
<organism evidence="1 2">
    <name type="scientific">Manganibacter manganicus</name>
    <dbReference type="NCBI Taxonomy" id="1873176"/>
    <lineage>
        <taxon>Bacteria</taxon>
        <taxon>Pseudomonadati</taxon>
        <taxon>Pseudomonadota</taxon>
        <taxon>Alphaproteobacteria</taxon>
        <taxon>Hyphomicrobiales</taxon>
        <taxon>Phyllobacteriaceae</taxon>
        <taxon>Manganibacter</taxon>
    </lineage>
</organism>
<dbReference type="AlphaFoldDB" id="A0A1V8RSK5"/>
<keyword evidence="2" id="KW-1185">Reference proteome</keyword>
<accession>A0A1V8RSK5</accession>
<dbReference type="Proteomes" id="UP000191905">
    <property type="component" value="Unassembled WGS sequence"/>
</dbReference>
<comment type="caution">
    <text evidence="1">The sequence shown here is derived from an EMBL/GenBank/DDBJ whole genome shotgun (WGS) entry which is preliminary data.</text>
</comment>
<name>A0A1V8RSK5_9HYPH</name>
<sequence>MAGSSANKHDRLSAEIRRQFGDEATSRFVQTLPTFKVVADIPEHMRTLLKKLQYAEETSDCNGR</sequence>
<evidence type="ECO:0008006" key="3">
    <source>
        <dbReference type="Google" id="ProtNLM"/>
    </source>
</evidence>
<dbReference type="RefSeq" id="WP_080919126.1">
    <property type="nucleotide sequence ID" value="NZ_MDET01000010.1"/>
</dbReference>
<evidence type="ECO:0000313" key="1">
    <source>
        <dbReference type="EMBL" id="OQM76157.1"/>
    </source>
</evidence>
<proteinExistence type="predicted"/>
<protein>
    <recommendedName>
        <fullName evidence="3">Anti-sigma factor NepR domain-containing protein</fullName>
    </recommendedName>
</protein>
<reference evidence="1 2" key="1">
    <citation type="journal article" date="2016" name="Int. J. Syst. Evol. Microbiol.">
        <title>Pseudaminobacter manganicus sp. nov., isolated from sludge of a manganese mine.</title>
        <authorList>
            <person name="Li J."/>
            <person name="Huang J."/>
            <person name="Liao S."/>
            <person name="Wang G."/>
        </authorList>
    </citation>
    <scope>NUCLEOTIDE SEQUENCE [LARGE SCALE GENOMIC DNA]</scope>
    <source>
        <strain evidence="1 2">JH-7</strain>
    </source>
</reference>
<dbReference type="EMBL" id="MDET01000010">
    <property type="protein sequence ID" value="OQM76157.1"/>
    <property type="molecule type" value="Genomic_DNA"/>
</dbReference>
<evidence type="ECO:0000313" key="2">
    <source>
        <dbReference type="Proteomes" id="UP000191905"/>
    </source>
</evidence>
<gene>
    <name evidence="1" type="ORF">BFN67_15960</name>
</gene>